<evidence type="ECO:0000313" key="2">
    <source>
        <dbReference type="EMBL" id="WOL11934.1"/>
    </source>
</evidence>
<dbReference type="EMBL" id="CP136895">
    <property type="protein sequence ID" value="WOL11934.1"/>
    <property type="molecule type" value="Genomic_DNA"/>
</dbReference>
<dbReference type="AlphaFoldDB" id="A0AAQ3KNL6"/>
<keyword evidence="3" id="KW-1185">Reference proteome</keyword>
<feature type="compositionally biased region" description="Acidic residues" evidence="1">
    <location>
        <begin position="105"/>
        <end position="119"/>
    </location>
</feature>
<protein>
    <submittedName>
        <fullName evidence="2">Uncharacterized protein</fullName>
    </submittedName>
</protein>
<organism evidence="2 3">
    <name type="scientific">Canna indica</name>
    <name type="common">Indian-shot</name>
    <dbReference type="NCBI Taxonomy" id="4628"/>
    <lineage>
        <taxon>Eukaryota</taxon>
        <taxon>Viridiplantae</taxon>
        <taxon>Streptophyta</taxon>
        <taxon>Embryophyta</taxon>
        <taxon>Tracheophyta</taxon>
        <taxon>Spermatophyta</taxon>
        <taxon>Magnoliopsida</taxon>
        <taxon>Liliopsida</taxon>
        <taxon>Zingiberales</taxon>
        <taxon>Cannaceae</taxon>
        <taxon>Canna</taxon>
    </lineage>
</organism>
<name>A0AAQ3KNL6_9LILI</name>
<feature type="region of interest" description="Disordered" evidence="1">
    <location>
        <begin position="105"/>
        <end position="156"/>
    </location>
</feature>
<dbReference type="Proteomes" id="UP001327560">
    <property type="component" value="Chromosome 6"/>
</dbReference>
<evidence type="ECO:0000256" key="1">
    <source>
        <dbReference type="SAM" id="MobiDB-lite"/>
    </source>
</evidence>
<accession>A0AAQ3KNL6</accession>
<evidence type="ECO:0000313" key="3">
    <source>
        <dbReference type="Proteomes" id="UP001327560"/>
    </source>
</evidence>
<reference evidence="2 3" key="1">
    <citation type="submission" date="2023-10" db="EMBL/GenBank/DDBJ databases">
        <title>Chromosome-scale genome assembly provides insights into flower coloration mechanisms of Canna indica.</title>
        <authorList>
            <person name="Li C."/>
        </authorList>
    </citation>
    <scope>NUCLEOTIDE SEQUENCE [LARGE SCALE GENOMIC DNA]</scope>
    <source>
        <tissue evidence="2">Flower</tissue>
    </source>
</reference>
<sequence>MNLCPLTSSPAASSANCSPENVVVVPNNTYTIDVGGCSSKLSDLVDEEVRSRAVGVHLLYPLRVSAFADRTTRVEAVVVCDHREVQFPEFGIVERLPAGFMEVEEDDEGGDALEGEGLDAVERGGDASSEGHGGVVDKDDAAGLQREGTEEGGEGG</sequence>
<proteinExistence type="predicted"/>
<gene>
    <name evidence="2" type="ORF">Cni_G20698</name>
</gene>